<dbReference type="Gene3D" id="2.60.40.1730">
    <property type="entry name" value="tricorn interacting facor f3 domain"/>
    <property type="match status" value="1"/>
</dbReference>
<reference evidence="13" key="1">
    <citation type="journal article" date="2012" name="PLoS Genet.">
        <title>The genomes of the fungal plant pathogens Cladosporium fulvum and Dothistroma septosporum reveal adaptation to different hosts and lifestyles but also signatures of common ancestry.</title>
        <authorList>
            <person name="de Wit P.J.G.M."/>
            <person name="van der Burgt A."/>
            <person name="Oekmen B."/>
            <person name="Stergiopoulos I."/>
            <person name="Abd-Elsalam K.A."/>
            <person name="Aerts A.L."/>
            <person name="Bahkali A.H."/>
            <person name="Beenen H.G."/>
            <person name="Chettri P."/>
            <person name="Cox M.P."/>
            <person name="Datema E."/>
            <person name="de Vries R.P."/>
            <person name="Dhillon B."/>
            <person name="Ganley A.R."/>
            <person name="Griffiths S.A."/>
            <person name="Guo Y."/>
            <person name="Hamelin R.C."/>
            <person name="Henrissat B."/>
            <person name="Kabir M.S."/>
            <person name="Jashni M.K."/>
            <person name="Kema G."/>
            <person name="Klaubauf S."/>
            <person name="Lapidus A."/>
            <person name="Levasseur A."/>
            <person name="Lindquist E."/>
            <person name="Mehrabi R."/>
            <person name="Ohm R.A."/>
            <person name="Owen T.J."/>
            <person name="Salamov A."/>
            <person name="Schwelm A."/>
            <person name="Schijlen E."/>
            <person name="Sun H."/>
            <person name="van den Burg H.A."/>
            <person name="van Ham R.C.H.J."/>
            <person name="Zhang S."/>
            <person name="Goodwin S.B."/>
            <person name="Grigoriev I.V."/>
            <person name="Collemare J."/>
            <person name="Bradshaw R.E."/>
        </authorList>
    </citation>
    <scope>NUCLEOTIDE SEQUENCE [LARGE SCALE GENOMIC DNA]</scope>
    <source>
        <strain evidence="13">NZE10 / CBS 128990</strain>
    </source>
</reference>
<dbReference type="GO" id="GO:0006367">
    <property type="term" value="P:transcription initiation at RNA polymerase II promoter"/>
    <property type="evidence" value="ECO:0007669"/>
    <property type="project" value="TreeGrafter"/>
</dbReference>
<dbReference type="PANTHER" id="PTHR15137:SF9">
    <property type="entry name" value="TRANSCRIPTION INITIATION FACTOR TFIID SUBUNIT 2"/>
    <property type="match status" value="1"/>
</dbReference>
<evidence type="ECO:0000313" key="13">
    <source>
        <dbReference type="Proteomes" id="UP000016933"/>
    </source>
</evidence>
<dbReference type="InterPro" id="IPR027268">
    <property type="entry name" value="Peptidase_M4/M1_CTD_sf"/>
</dbReference>
<dbReference type="Proteomes" id="UP000016933">
    <property type="component" value="Unassembled WGS sequence"/>
</dbReference>
<dbReference type="FunFam" id="1.10.390.10:FF:000011">
    <property type="entry name" value="Transcription initiation factor TFIID subunit"/>
    <property type="match status" value="1"/>
</dbReference>
<evidence type="ECO:0000259" key="11">
    <source>
        <dbReference type="Pfam" id="PF25577"/>
    </source>
</evidence>
<dbReference type="GO" id="GO:0005669">
    <property type="term" value="C:transcription factor TFIID complex"/>
    <property type="evidence" value="ECO:0007669"/>
    <property type="project" value="InterPro"/>
</dbReference>
<dbReference type="Gene3D" id="1.10.390.10">
    <property type="entry name" value="Neutral Protease Domain 2"/>
    <property type="match status" value="1"/>
</dbReference>
<proteinExistence type="inferred from homology"/>
<dbReference type="InterPro" id="IPR057991">
    <property type="entry name" value="TPR_TAF2_C"/>
</dbReference>
<protein>
    <recommendedName>
        <fullName evidence="3">Transcription initiation factor TFIID subunit 2</fullName>
    </recommendedName>
    <alternativeName>
        <fullName evidence="8">TBP-associated factor 2</fullName>
    </alternativeName>
</protein>
<evidence type="ECO:0000256" key="7">
    <source>
        <dbReference type="ARBA" id="ARBA00025346"/>
    </source>
</evidence>
<feature type="compositionally biased region" description="Polar residues" evidence="9">
    <location>
        <begin position="1369"/>
        <end position="1390"/>
    </location>
</feature>
<dbReference type="STRING" id="675120.N1PKR6"/>
<dbReference type="InterPro" id="IPR042097">
    <property type="entry name" value="Aminopeptidase_N-like_N_sf"/>
</dbReference>
<evidence type="ECO:0000256" key="3">
    <source>
        <dbReference type="ARBA" id="ARBA00017363"/>
    </source>
</evidence>
<evidence type="ECO:0000256" key="1">
    <source>
        <dbReference type="ARBA" id="ARBA00004123"/>
    </source>
</evidence>
<dbReference type="SUPFAM" id="SSF63737">
    <property type="entry name" value="Leukotriene A4 hydrolase N-terminal domain"/>
    <property type="match status" value="1"/>
</dbReference>
<keyword evidence="6" id="KW-0539">Nucleus</keyword>
<dbReference type="InterPro" id="IPR037813">
    <property type="entry name" value="TAF2"/>
</dbReference>
<dbReference type="GO" id="GO:0000976">
    <property type="term" value="F:transcription cis-regulatory region binding"/>
    <property type="evidence" value="ECO:0007669"/>
    <property type="project" value="TreeGrafter"/>
</dbReference>
<evidence type="ECO:0000256" key="4">
    <source>
        <dbReference type="ARBA" id="ARBA00023015"/>
    </source>
</evidence>
<comment type="subcellular location">
    <subcellularLocation>
        <location evidence="1">Nucleus</location>
    </subcellularLocation>
</comment>
<feature type="compositionally biased region" description="Low complexity" evidence="9">
    <location>
        <begin position="1424"/>
        <end position="1433"/>
    </location>
</feature>
<evidence type="ECO:0000256" key="8">
    <source>
        <dbReference type="ARBA" id="ARBA00076306"/>
    </source>
</evidence>
<feature type="region of interest" description="Disordered" evidence="9">
    <location>
        <begin position="1361"/>
        <end position="1392"/>
    </location>
</feature>
<dbReference type="InterPro" id="IPR057345">
    <property type="entry name" value="Ig-like_TAF2"/>
</dbReference>
<feature type="region of interest" description="Disordered" evidence="9">
    <location>
        <begin position="1259"/>
        <end position="1324"/>
    </location>
</feature>
<dbReference type="PANTHER" id="PTHR15137">
    <property type="entry name" value="TRANSCRIPTION INITIATION FACTOR TFIID"/>
    <property type="match status" value="1"/>
</dbReference>
<evidence type="ECO:0000256" key="9">
    <source>
        <dbReference type="SAM" id="MobiDB-lite"/>
    </source>
</evidence>
<evidence type="ECO:0000313" key="12">
    <source>
        <dbReference type="EMBL" id="EME43946.1"/>
    </source>
</evidence>
<keyword evidence="5" id="KW-0804">Transcription</keyword>
<keyword evidence="13" id="KW-1185">Reference proteome</keyword>
<reference evidence="12 13" key="2">
    <citation type="journal article" date="2012" name="PLoS Pathog.">
        <title>Diverse lifestyles and strategies of plant pathogenesis encoded in the genomes of eighteen Dothideomycetes fungi.</title>
        <authorList>
            <person name="Ohm R.A."/>
            <person name="Feau N."/>
            <person name="Henrissat B."/>
            <person name="Schoch C.L."/>
            <person name="Horwitz B.A."/>
            <person name="Barry K.W."/>
            <person name="Condon B.J."/>
            <person name="Copeland A.C."/>
            <person name="Dhillon B."/>
            <person name="Glaser F."/>
            <person name="Hesse C.N."/>
            <person name="Kosti I."/>
            <person name="LaButti K."/>
            <person name="Lindquist E.A."/>
            <person name="Lucas S."/>
            <person name="Salamov A.A."/>
            <person name="Bradshaw R.E."/>
            <person name="Ciuffetti L."/>
            <person name="Hamelin R.C."/>
            <person name="Kema G.H.J."/>
            <person name="Lawrence C."/>
            <person name="Scott J.A."/>
            <person name="Spatafora J.W."/>
            <person name="Turgeon B.G."/>
            <person name="de Wit P.J.G.M."/>
            <person name="Zhong S."/>
            <person name="Goodwin S.B."/>
            <person name="Grigoriev I.V."/>
        </authorList>
    </citation>
    <scope>NUCLEOTIDE SEQUENCE [LARGE SCALE GENOMIC DNA]</scope>
    <source>
        <strain evidence="13">NZE10 / CBS 128990</strain>
    </source>
</reference>
<dbReference type="Pfam" id="PF25577">
    <property type="entry name" value="TPR_TAF2_C"/>
    <property type="match status" value="1"/>
</dbReference>
<dbReference type="OMA" id="EQPDYQW"/>
<feature type="domain" description="Transcription initiation factor TFIID subunit 2 Ig-like" evidence="10">
    <location>
        <begin position="586"/>
        <end position="766"/>
    </location>
</feature>
<dbReference type="SUPFAM" id="SSF55486">
    <property type="entry name" value="Metalloproteases ('zincins'), catalytic domain"/>
    <property type="match status" value="1"/>
</dbReference>
<sequence length="1498" mass="165796">MAPAIPLDEYEAPRGYEIQKQRVDLDIDFPTRSLKGSTEITVQPTTKELRVIRLQCRQAKVTQVQVGGITARWDYDDPYRVHVSAKSTVHQHAMLKDKVGASVRPSPEAELTITLPPKLKIQEIQGDAAVVPQQESEAAETPMLEKAQQFAQTFAPIKLTVEFEVEIFRDGVHWIGCEEADKRYPHLYTKLEPWAGNTSSIFPCVDDATTRSQWEIAIRCPRTLGDAFRRPQAAQQLHGESVAASDGDVEMVDDTDDPAKAKETQATEDFLIDLNEEDAALELSILCVGNVMEDIADTDDDSRHTVTYSLNDAVAARHIGFAIGPFESVDLTSTRTADEEEKLAATAVKVEAFCLPGRVEELQNTCFPICQAVDHLSVHCGRFSFPSYQMLFVDDTIHETSAAAGLSICSTRLLFPEEIIEPIDQNTRILVRAVADQWSGVNIIPREPADAWAVAGIAGYLTDVFMKKLSGNNQYRWEQKLASEKVYDLDVDRPSIQTHGSLLHLDPSIREFLNLKSALVLGILDRRLIKSSGSTGVMRIINKILLNAKTGTLHNGALSTAEFQRTCEKLGHNKLEHFFRQWVQGAGCPIFYVTQRFNKKKLVVEMEIRQRQHERQTKPLFAPNNFMREVKEHVREVWAGELQPVFTGPMTIRIHEADGTPYEHIVEIKEGTTKLEIPYNTKYKRLKRSRRQRERAAAEGQANGENTDEALLYCLGDVLDRPEDMKEWNLMDWSKEDEDKMGGESYEWIRMDADFEWLGRIHLTQPLYMYISQLQQDRDIVAQHESMRHLCGAAAHHVSLSILLRTLMDERYFYGIRILAAEGLASLARGQLLKIGQMHLTKAFAEMFCEEDGVMPRPNDFTSRVAFIMQCAIPRAMTKLRDDEGKVPKAVEQFFVDKLKFNDNSDNLYSDCHYVSTLMTCLAESLVVSHRIIRPTVAPTYEFNFGEEEPVEEEEQEEFNPDADFEQMAIDEIERYRRIDEWVVTYQNIYSTTAIRCLQKLTKAGVVKDKTKELLQYTRPSTADNVRLEAFGCLNEIGLTRRMPVMKHLIFNLVEDRSPYVRDRLMTLLGEALGHIALGDDPIEKPEAAPPAADGLIVDEGASNEAKRIEATRKTTTEGALAALKMTLRDSEVFKHVVWHAATSPDITLDETAAFCDIAALIYDAVTSFTVLLRLPRPYKCANHGKGKMHFFQQGAYRTKPGKGLPLEDYESLEHYGLKYSGPLGEDTQRAIAKKAEDAAAAAAALKIRIANTQQQMAAQTAAASMPPPATIPTPITEKSGFKLSLAGPKRKPSVDIREASPKAMKMSKTSTPGSFPPRKPSASGKSKLVVLSLGISASRKAQQIMTSAVKPASYPAGVTVPSRAATPHTPSILPNPTSLSPQASFSATTPTPPVAPLNLNVGGFRSFDLAAANPFGPSGDSISPAPTSSFAGSPPPPPSVTSLTGGGIMSLTSLSAKSASPPAAADSAISAPPKPKLKLKLGSRQNSIGGGQGSPPE</sequence>
<evidence type="ECO:0000256" key="2">
    <source>
        <dbReference type="ARBA" id="ARBA00010937"/>
    </source>
</evidence>
<comment type="similarity">
    <text evidence="2">Belongs to the TAF2 family.</text>
</comment>
<dbReference type="EMBL" id="KB446539">
    <property type="protein sequence ID" value="EME43946.1"/>
    <property type="molecule type" value="Genomic_DNA"/>
</dbReference>
<feature type="domain" description="Transcription initiation factor TFIID subunit 2 TPR repeats" evidence="11">
    <location>
        <begin position="768"/>
        <end position="1072"/>
    </location>
</feature>
<dbReference type="GO" id="GO:0016251">
    <property type="term" value="F:RNA polymerase II general transcription initiation factor activity"/>
    <property type="evidence" value="ECO:0007669"/>
    <property type="project" value="TreeGrafter"/>
</dbReference>
<name>N1PKR6_DOTSN</name>
<dbReference type="OrthoDB" id="308861at2759"/>
<dbReference type="GO" id="GO:0003682">
    <property type="term" value="F:chromatin binding"/>
    <property type="evidence" value="ECO:0007669"/>
    <property type="project" value="TreeGrafter"/>
</dbReference>
<dbReference type="eggNOG" id="KOG1932">
    <property type="taxonomic scope" value="Eukaryota"/>
</dbReference>
<evidence type="ECO:0000259" key="10">
    <source>
        <dbReference type="Pfam" id="PF25316"/>
    </source>
</evidence>
<evidence type="ECO:0000256" key="5">
    <source>
        <dbReference type="ARBA" id="ARBA00023163"/>
    </source>
</evidence>
<organism evidence="12 13">
    <name type="scientific">Dothistroma septosporum (strain NZE10 / CBS 128990)</name>
    <name type="common">Red band needle blight fungus</name>
    <name type="synonym">Mycosphaerella pini</name>
    <dbReference type="NCBI Taxonomy" id="675120"/>
    <lineage>
        <taxon>Eukaryota</taxon>
        <taxon>Fungi</taxon>
        <taxon>Dikarya</taxon>
        <taxon>Ascomycota</taxon>
        <taxon>Pezizomycotina</taxon>
        <taxon>Dothideomycetes</taxon>
        <taxon>Dothideomycetidae</taxon>
        <taxon>Mycosphaerellales</taxon>
        <taxon>Mycosphaerellaceae</taxon>
        <taxon>Dothistroma</taxon>
    </lineage>
</organism>
<feature type="region of interest" description="Disordered" evidence="9">
    <location>
        <begin position="1419"/>
        <end position="1498"/>
    </location>
</feature>
<evidence type="ECO:0000256" key="6">
    <source>
        <dbReference type="ARBA" id="ARBA00023242"/>
    </source>
</evidence>
<dbReference type="CDD" id="cd09839">
    <property type="entry name" value="M1_like_TAF2"/>
    <property type="match status" value="1"/>
</dbReference>
<dbReference type="HOGENOM" id="CLU_002317_2_0_1"/>
<feature type="compositionally biased region" description="Gly residues" evidence="9">
    <location>
        <begin position="1489"/>
        <end position="1498"/>
    </location>
</feature>
<comment type="function">
    <text evidence="7">Functions as a component of the DNA-binding general transcription factor complex TFIID. Binding of TFIID to a promoter (with or without TATA element) is the initial step in pre-initiation complex (PIC) formation. TFIID plays a key role in the regulation of gene expression by RNA polymerase II through different activities such as transcription activator interaction, core promoter recognition and selectivity, TFIIA and TFIIB interaction, chromatin modification (histone acetylation by TAF1), facilitation of DNA opening and initiation of transcription.</text>
</comment>
<dbReference type="Pfam" id="PF25316">
    <property type="entry name" value="TAF2_3rd"/>
    <property type="match status" value="1"/>
</dbReference>
<keyword evidence="4" id="KW-0805">Transcription regulation</keyword>
<feature type="compositionally biased region" description="Low complexity" evidence="9">
    <location>
        <begin position="1456"/>
        <end position="1472"/>
    </location>
</feature>
<accession>N1PKR6</accession>
<gene>
    <name evidence="12" type="ORF">DOTSEDRAFT_71677</name>
</gene>